<proteinExistence type="predicted"/>
<organism evidence="2 3">
    <name type="scientific">Porphyridium purpureum</name>
    <name type="common">Red alga</name>
    <name type="synonym">Porphyridium cruentum</name>
    <dbReference type="NCBI Taxonomy" id="35688"/>
    <lineage>
        <taxon>Eukaryota</taxon>
        <taxon>Rhodophyta</taxon>
        <taxon>Bangiophyceae</taxon>
        <taxon>Porphyridiales</taxon>
        <taxon>Porphyridiaceae</taxon>
        <taxon>Porphyridium</taxon>
    </lineage>
</organism>
<evidence type="ECO:0000256" key="1">
    <source>
        <dbReference type="SAM" id="SignalP"/>
    </source>
</evidence>
<evidence type="ECO:0000313" key="3">
    <source>
        <dbReference type="Proteomes" id="UP000324585"/>
    </source>
</evidence>
<dbReference type="EMBL" id="VRMN01000007">
    <property type="protein sequence ID" value="KAA8493419.1"/>
    <property type="molecule type" value="Genomic_DNA"/>
</dbReference>
<dbReference type="Proteomes" id="UP000324585">
    <property type="component" value="Unassembled WGS sequence"/>
</dbReference>
<keyword evidence="1" id="KW-0732">Signal</keyword>
<feature type="chain" id="PRO_5023852175" evidence="1">
    <location>
        <begin position="25"/>
        <end position="254"/>
    </location>
</feature>
<dbReference type="AlphaFoldDB" id="A0A5J4YPQ3"/>
<accession>A0A5J4YPQ3</accession>
<protein>
    <submittedName>
        <fullName evidence="2">Uncharacterized protein</fullName>
    </submittedName>
</protein>
<evidence type="ECO:0000313" key="2">
    <source>
        <dbReference type="EMBL" id="KAA8493419.1"/>
    </source>
</evidence>
<gene>
    <name evidence="2" type="ORF">FVE85_8864</name>
</gene>
<sequence length="254" mass="27341">MTAVKLALAIALVMLGLLACSSRAQMMCSLFSASGLECVPDGTELLVPGGGSIPCVAIPSTCQVGDGEGNCIEGECTGYIASGPTKFWTLGERGQSCDQVCFASGACNADVLNFVDTAAKLQVLLNIVDVSCVRFQSSAVSYVPHFETDTGDCVFVRNPARAACDTFQEDRQRICCCDTPSACLDVFEFMRADCGRGSMLQLKYGTREPLQLCTIRPVDWAWSHPSVILPISSLQHRSQLQQLLGDEFLQCITR</sequence>
<dbReference type="PROSITE" id="PS51257">
    <property type="entry name" value="PROKAR_LIPOPROTEIN"/>
    <property type="match status" value="1"/>
</dbReference>
<name>A0A5J4YPQ3_PORPP</name>
<keyword evidence="3" id="KW-1185">Reference proteome</keyword>
<comment type="caution">
    <text evidence="2">The sequence shown here is derived from an EMBL/GenBank/DDBJ whole genome shotgun (WGS) entry which is preliminary data.</text>
</comment>
<feature type="signal peptide" evidence="1">
    <location>
        <begin position="1"/>
        <end position="24"/>
    </location>
</feature>
<reference evidence="3" key="1">
    <citation type="journal article" date="2019" name="Nat. Commun.">
        <title>Expansion of phycobilisome linker gene families in mesophilic red algae.</title>
        <authorList>
            <person name="Lee J."/>
            <person name="Kim D."/>
            <person name="Bhattacharya D."/>
            <person name="Yoon H.S."/>
        </authorList>
    </citation>
    <scope>NUCLEOTIDE SEQUENCE [LARGE SCALE GENOMIC DNA]</scope>
    <source>
        <strain evidence="3">CCMP 1328</strain>
    </source>
</reference>